<dbReference type="EMBL" id="BK016244">
    <property type="protein sequence ID" value="DAG04677.1"/>
    <property type="molecule type" value="Genomic_DNA"/>
</dbReference>
<sequence>MLYFSYGYYTMTNMYLYKRVLPTFYTLLRVLHQETKHGESCTCRKHVQYCHRQ</sequence>
<organism evidence="1">
    <name type="scientific">Siphoviridae sp. ctDXu9</name>
    <dbReference type="NCBI Taxonomy" id="2825387"/>
    <lineage>
        <taxon>Viruses</taxon>
        <taxon>Duplodnaviria</taxon>
        <taxon>Heunggongvirae</taxon>
        <taxon>Uroviricota</taxon>
        <taxon>Caudoviricetes</taxon>
    </lineage>
</organism>
<protein>
    <submittedName>
        <fullName evidence="1">Uncharacterized protein</fullName>
    </submittedName>
</protein>
<reference evidence="1" key="1">
    <citation type="journal article" date="2021" name="Proc. Natl. Acad. Sci. U.S.A.">
        <title>A Catalog of Tens of Thousands of Viruses from Human Metagenomes Reveals Hidden Associations with Chronic Diseases.</title>
        <authorList>
            <person name="Tisza M.J."/>
            <person name="Buck C.B."/>
        </authorList>
    </citation>
    <scope>NUCLEOTIDE SEQUENCE</scope>
    <source>
        <strain evidence="1">CtDXu9</strain>
    </source>
</reference>
<name>A0A8S5VD79_9CAUD</name>
<accession>A0A8S5VD79</accession>
<evidence type="ECO:0000313" key="1">
    <source>
        <dbReference type="EMBL" id="DAG04677.1"/>
    </source>
</evidence>
<proteinExistence type="predicted"/>